<accession>A0A3A6R5W0</accession>
<name>A0A3A6R5W0_9VIBR</name>
<dbReference type="PROSITE" id="PS00018">
    <property type="entry name" value="EF_HAND_1"/>
    <property type="match status" value="1"/>
</dbReference>
<dbReference type="Gene3D" id="3.30.300.30">
    <property type="match status" value="1"/>
</dbReference>
<keyword evidence="3 9" id="KW-0436">Ligase</keyword>
<dbReference type="InterPro" id="IPR050237">
    <property type="entry name" value="ATP-dep_AMP-bd_enzyme"/>
</dbReference>
<dbReference type="GO" id="GO:0004467">
    <property type="term" value="F:long-chain fatty acid-CoA ligase activity"/>
    <property type="evidence" value="ECO:0007669"/>
    <property type="project" value="UniProtKB-EC"/>
</dbReference>
<gene>
    <name evidence="9" type="ORF">DZ860_08195</name>
</gene>
<proteinExistence type="predicted"/>
<dbReference type="OrthoDB" id="7055148at2"/>
<dbReference type="InterPro" id="IPR045851">
    <property type="entry name" value="AMP-bd_C_sf"/>
</dbReference>
<dbReference type="SUPFAM" id="SSF56801">
    <property type="entry name" value="Acetyl-CoA synthetase-like"/>
    <property type="match status" value="1"/>
</dbReference>
<evidence type="ECO:0000256" key="4">
    <source>
        <dbReference type="ARBA" id="ARBA00026121"/>
    </source>
</evidence>
<dbReference type="EC" id="6.2.1.3" evidence="4"/>
<evidence type="ECO:0000259" key="7">
    <source>
        <dbReference type="Pfam" id="PF00501"/>
    </source>
</evidence>
<dbReference type="InterPro" id="IPR025110">
    <property type="entry name" value="AMP-bd_C"/>
</dbReference>
<dbReference type="Pfam" id="PF00501">
    <property type="entry name" value="AMP-binding"/>
    <property type="match status" value="1"/>
</dbReference>
<evidence type="ECO:0000313" key="10">
    <source>
        <dbReference type="Proteomes" id="UP000273252"/>
    </source>
</evidence>
<comment type="pathway">
    <text evidence="2">Lipid metabolism; fatty acid beta-oxidation.</text>
</comment>
<feature type="domain" description="AMP-dependent synthetase/ligase" evidence="7">
    <location>
        <begin position="121"/>
        <end position="281"/>
    </location>
</feature>
<comment type="subcellular location">
    <subcellularLocation>
        <location evidence="1">Membrane</location>
        <topology evidence="1">Peripheral membrane protein</topology>
    </subcellularLocation>
</comment>
<dbReference type="Gene3D" id="3.40.50.12780">
    <property type="entry name" value="N-terminal domain of ligase-like"/>
    <property type="match status" value="1"/>
</dbReference>
<dbReference type="Proteomes" id="UP000273252">
    <property type="component" value="Unassembled WGS sequence"/>
</dbReference>
<keyword evidence="10" id="KW-1185">Reference proteome</keyword>
<dbReference type="GO" id="GO:0016020">
    <property type="term" value="C:membrane"/>
    <property type="evidence" value="ECO:0007669"/>
    <property type="project" value="UniProtKB-SubCell"/>
</dbReference>
<evidence type="ECO:0000256" key="5">
    <source>
        <dbReference type="ARBA" id="ARBA00039545"/>
    </source>
</evidence>
<dbReference type="PANTHER" id="PTHR43767:SF8">
    <property type="entry name" value="LONG-CHAIN-FATTY-ACID--COA LIGASE"/>
    <property type="match status" value="1"/>
</dbReference>
<dbReference type="AlphaFoldDB" id="A0A3A6R5W0"/>
<sequence>MKKETHNKIISYLHDVPRERVFLNLESSFYTFGNVFDLSQEFKSKHHELEGKNCTVISDDKESLALFLPGIDSVFSNVFLQPNDIGGDETELYQAARIDYIVRLGNHTVISVERFTEVQNVIERRKNETSYILSTSGTTGQPKLASYNLDSLTATAQKNIARGSEFIWGLSYDINRFAGLQVYLQAIVAGSELVIPSSTQRIDSLVTLFANKNVNCLSATPSFWRKVLMVPSHKLMPLKRITLGGEISNQNILTALSNSYPNTNIIHIYASTEAGVGFAVRDKKEGFPSDFLEPESGLVSQLKVESGLLWIKSRHGCTHFVRGALDVDADGFINTGDLVEVKDKRVYFLGRASGSINVGGNKVMPEKIESALEESPLVAMARVFAKKNPVLGALVATDIVPTDIGATYTNKELKAVLIEHCRKRLEAFEIPVMFRQIDSIETNATGKKVRNKK</sequence>
<dbReference type="PANTHER" id="PTHR43767">
    <property type="entry name" value="LONG-CHAIN-FATTY-ACID--COA LIGASE"/>
    <property type="match status" value="1"/>
</dbReference>
<comment type="caution">
    <text evidence="9">The sequence shown here is derived from an EMBL/GenBank/DDBJ whole genome shotgun (WGS) entry which is preliminary data.</text>
</comment>
<evidence type="ECO:0000259" key="8">
    <source>
        <dbReference type="Pfam" id="PF13193"/>
    </source>
</evidence>
<evidence type="ECO:0000256" key="2">
    <source>
        <dbReference type="ARBA" id="ARBA00005005"/>
    </source>
</evidence>
<evidence type="ECO:0000256" key="6">
    <source>
        <dbReference type="ARBA" id="ARBA00042773"/>
    </source>
</evidence>
<dbReference type="Pfam" id="PF13193">
    <property type="entry name" value="AMP-binding_C"/>
    <property type="match status" value="1"/>
</dbReference>
<dbReference type="InterPro" id="IPR042099">
    <property type="entry name" value="ANL_N_sf"/>
</dbReference>
<evidence type="ECO:0000256" key="3">
    <source>
        <dbReference type="ARBA" id="ARBA00022598"/>
    </source>
</evidence>
<reference evidence="9 10" key="1">
    <citation type="submission" date="2018-08" db="EMBL/GenBank/DDBJ databases">
        <title>Vibrio isolated from the Eastern China Marginal Seas.</title>
        <authorList>
            <person name="Li Y."/>
        </authorList>
    </citation>
    <scope>NUCLEOTIDE SEQUENCE [LARGE SCALE GENOMIC DNA]</scope>
    <source>
        <strain evidence="9 10">BEI233</strain>
    </source>
</reference>
<dbReference type="InterPro" id="IPR018247">
    <property type="entry name" value="EF_Hand_1_Ca_BS"/>
</dbReference>
<dbReference type="RefSeq" id="WP_120030446.1">
    <property type="nucleotide sequence ID" value="NZ_QVMU01000005.1"/>
</dbReference>
<feature type="domain" description="AMP-binding enzyme C-terminal" evidence="8">
    <location>
        <begin position="367"/>
        <end position="447"/>
    </location>
</feature>
<evidence type="ECO:0000256" key="1">
    <source>
        <dbReference type="ARBA" id="ARBA00004170"/>
    </source>
</evidence>
<dbReference type="EMBL" id="QVMU01000005">
    <property type="protein sequence ID" value="RJX72382.1"/>
    <property type="molecule type" value="Genomic_DNA"/>
</dbReference>
<evidence type="ECO:0000313" key="9">
    <source>
        <dbReference type="EMBL" id="RJX72382.1"/>
    </source>
</evidence>
<organism evidence="9 10">
    <name type="scientific">Vibrio sinensis</name>
    <dbReference type="NCBI Taxonomy" id="2302434"/>
    <lineage>
        <taxon>Bacteria</taxon>
        <taxon>Pseudomonadati</taxon>
        <taxon>Pseudomonadota</taxon>
        <taxon>Gammaproteobacteria</taxon>
        <taxon>Vibrionales</taxon>
        <taxon>Vibrionaceae</taxon>
        <taxon>Vibrio</taxon>
    </lineage>
</organism>
<protein>
    <recommendedName>
        <fullName evidence="5">Long-chain-fatty-acid--CoA ligase</fullName>
        <ecNumber evidence="4">6.2.1.3</ecNumber>
    </recommendedName>
    <alternativeName>
        <fullName evidence="6">Long-chain acyl-CoA synthetase</fullName>
    </alternativeName>
</protein>
<dbReference type="InterPro" id="IPR000873">
    <property type="entry name" value="AMP-dep_synth/lig_dom"/>
</dbReference>